<dbReference type="InterPro" id="IPR039420">
    <property type="entry name" value="WalR-like"/>
</dbReference>
<feature type="modified residue" description="4-aspartylphosphate" evidence="6">
    <location>
        <position position="55"/>
    </location>
</feature>
<proteinExistence type="predicted"/>
<evidence type="ECO:0000256" key="5">
    <source>
        <dbReference type="ARBA" id="ARBA00023163"/>
    </source>
</evidence>
<keyword evidence="3" id="KW-0805">Transcription regulation</keyword>
<dbReference type="PANTHER" id="PTHR48111:SF1">
    <property type="entry name" value="TWO-COMPONENT RESPONSE REGULATOR ORR33"/>
    <property type="match status" value="1"/>
</dbReference>
<organism evidence="10 11">
    <name type="scientific">Thalassorhabdus alkalitolerans</name>
    <dbReference type="NCBI Taxonomy" id="2282697"/>
    <lineage>
        <taxon>Bacteria</taxon>
        <taxon>Bacillati</taxon>
        <taxon>Bacillota</taxon>
        <taxon>Bacilli</taxon>
        <taxon>Bacillales</taxon>
        <taxon>Bacillaceae</taxon>
        <taxon>Thalassorhabdus</taxon>
    </lineage>
</organism>
<dbReference type="SMART" id="SM00862">
    <property type="entry name" value="Trans_reg_C"/>
    <property type="match status" value="1"/>
</dbReference>
<dbReference type="Gene3D" id="3.40.50.2300">
    <property type="match status" value="1"/>
</dbReference>
<dbReference type="Pfam" id="PF00072">
    <property type="entry name" value="Response_reg"/>
    <property type="match status" value="1"/>
</dbReference>
<keyword evidence="5" id="KW-0804">Transcription</keyword>
<feature type="domain" description="Response regulatory" evidence="8">
    <location>
        <begin position="5"/>
        <end position="121"/>
    </location>
</feature>
<evidence type="ECO:0000256" key="6">
    <source>
        <dbReference type="PROSITE-ProRule" id="PRU00169"/>
    </source>
</evidence>
<dbReference type="EMBL" id="JBHSOZ010000003">
    <property type="protein sequence ID" value="MFC5711889.1"/>
    <property type="molecule type" value="Genomic_DNA"/>
</dbReference>
<dbReference type="InterPro" id="IPR001789">
    <property type="entry name" value="Sig_transdc_resp-reg_receiver"/>
</dbReference>
<feature type="domain" description="OmpR/PhoB-type" evidence="9">
    <location>
        <begin position="129"/>
        <end position="227"/>
    </location>
</feature>
<comment type="caution">
    <text evidence="10">The sequence shown here is derived from an EMBL/GenBank/DDBJ whole genome shotgun (WGS) entry which is preliminary data.</text>
</comment>
<evidence type="ECO:0000256" key="7">
    <source>
        <dbReference type="PROSITE-ProRule" id="PRU01091"/>
    </source>
</evidence>
<reference evidence="11" key="1">
    <citation type="journal article" date="2019" name="Int. J. Syst. Evol. Microbiol.">
        <title>The Global Catalogue of Microorganisms (GCM) 10K type strain sequencing project: providing services to taxonomists for standard genome sequencing and annotation.</title>
        <authorList>
            <consortium name="The Broad Institute Genomics Platform"/>
            <consortium name="The Broad Institute Genome Sequencing Center for Infectious Disease"/>
            <person name="Wu L."/>
            <person name="Ma J."/>
        </authorList>
    </citation>
    <scope>NUCLEOTIDE SEQUENCE [LARGE SCALE GENOMIC DNA]</scope>
    <source>
        <strain evidence="11">CECT 7184</strain>
    </source>
</reference>
<feature type="DNA-binding region" description="OmpR/PhoB-type" evidence="7">
    <location>
        <begin position="129"/>
        <end position="227"/>
    </location>
</feature>
<dbReference type="InterPro" id="IPR036388">
    <property type="entry name" value="WH-like_DNA-bd_sf"/>
</dbReference>
<evidence type="ECO:0000259" key="8">
    <source>
        <dbReference type="PROSITE" id="PS50110"/>
    </source>
</evidence>
<evidence type="ECO:0000256" key="3">
    <source>
        <dbReference type="ARBA" id="ARBA00023015"/>
    </source>
</evidence>
<keyword evidence="11" id="KW-1185">Reference proteome</keyword>
<dbReference type="CDD" id="cd17574">
    <property type="entry name" value="REC_OmpR"/>
    <property type="match status" value="1"/>
</dbReference>
<keyword evidence="2" id="KW-0902">Two-component regulatory system</keyword>
<evidence type="ECO:0000313" key="10">
    <source>
        <dbReference type="EMBL" id="MFC5711889.1"/>
    </source>
</evidence>
<dbReference type="Pfam" id="PF00486">
    <property type="entry name" value="Trans_reg_C"/>
    <property type="match status" value="1"/>
</dbReference>
<protein>
    <submittedName>
        <fullName evidence="10">Response regulator transcription factor</fullName>
    </submittedName>
</protein>
<keyword evidence="1 6" id="KW-0597">Phosphoprotein</keyword>
<dbReference type="SMART" id="SM00448">
    <property type="entry name" value="REC"/>
    <property type="match status" value="1"/>
</dbReference>
<dbReference type="SUPFAM" id="SSF52172">
    <property type="entry name" value="CheY-like"/>
    <property type="match status" value="1"/>
</dbReference>
<dbReference type="PROSITE" id="PS50110">
    <property type="entry name" value="RESPONSE_REGULATORY"/>
    <property type="match status" value="1"/>
</dbReference>
<evidence type="ECO:0000256" key="2">
    <source>
        <dbReference type="ARBA" id="ARBA00023012"/>
    </source>
</evidence>
<evidence type="ECO:0000259" key="9">
    <source>
        <dbReference type="PROSITE" id="PS51755"/>
    </source>
</evidence>
<dbReference type="PROSITE" id="PS51755">
    <property type="entry name" value="OMPR_PHOB"/>
    <property type="match status" value="1"/>
</dbReference>
<dbReference type="Proteomes" id="UP001596142">
    <property type="component" value="Unassembled WGS sequence"/>
</dbReference>
<gene>
    <name evidence="10" type="ORF">ACFPU1_03765</name>
</gene>
<evidence type="ECO:0000256" key="1">
    <source>
        <dbReference type="ARBA" id="ARBA00022553"/>
    </source>
</evidence>
<dbReference type="InterPro" id="IPR001867">
    <property type="entry name" value="OmpR/PhoB-type_DNA-bd"/>
</dbReference>
<name>A0ABW0YP59_9BACI</name>
<accession>A0ABW0YP59</accession>
<dbReference type="Gene3D" id="1.10.10.10">
    <property type="entry name" value="Winged helix-like DNA-binding domain superfamily/Winged helix DNA-binding domain"/>
    <property type="match status" value="1"/>
</dbReference>
<dbReference type="PANTHER" id="PTHR48111">
    <property type="entry name" value="REGULATOR OF RPOS"/>
    <property type="match status" value="1"/>
</dbReference>
<dbReference type="RefSeq" id="WP_385938775.1">
    <property type="nucleotide sequence ID" value="NZ_JBHSOZ010000003.1"/>
</dbReference>
<dbReference type="InterPro" id="IPR011006">
    <property type="entry name" value="CheY-like_superfamily"/>
</dbReference>
<keyword evidence="4 7" id="KW-0238">DNA-binding</keyword>
<evidence type="ECO:0000313" key="11">
    <source>
        <dbReference type="Proteomes" id="UP001596142"/>
    </source>
</evidence>
<sequence length="233" mass="26716">MSKKKVLIIDDESEMRKLLRICIKPTSKFTIDTASSGEKAMKMVTEAKYDLILLDIMMPGMSGLEILHQLRKKEKNQVPVILISAIGDKERIVEGINLGADDYVVKPFEPKDLQTCILSVLRRRTSVRENVIIFADGLKISIEKQQVTYQNKQLPLTNKEFVVFKRMSQYPGQVYTKELLAQLELSDESESIKIESYIKNIRTKLKDSGFKTNVIKKVEEIGYQVIKEDIESK</sequence>
<evidence type="ECO:0000256" key="4">
    <source>
        <dbReference type="ARBA" id="ARBA00023125"/>
    </source>
</evidence>